<reference evidence="7" key="1">
    <citation type="journal article" date="2019" name="Int. J. Syst. Evol. Microbiol.">
        <title>The Global Catalogue of Microorganisms (GCM) 10K type strain sequencing project: providing services to taxonomists for standard genome sequencing and annotation.</title>
        <authorList>
            <consortium name="The Broad Institute Genomics Platform"/>
            <consortium name="The Broad Institute Genome Sequencing Center for Infectious Disease"/>
            <person name="Wu L."/>
            <person name="Ma J."/>
        </authorList>
    </citation>
    <scope>NUCLEOTIDE SEQUENCE [LARGE SCALE GENOMIC DNA]</scope>
    <source>
        <strain evidence="7">KCTC 62102</strain>
    </source>
</reference>
<dbReference type="Gene3D" id="1.20.140.10">
    <property type="entry name" value="Butyryl-CoA Dehydrogenase, subunit A, domain 3"/>
    <property type="match status" value="1"/>
</dbReference>
<evidence type="ECO:0000313" key="6">
    <source>
        <dbReference type="EMBL" id="MFC3087967.1"/>
    </source>
</evidence>
<comment type="caution">
    <text evidence="6">The sequence shown here is derived from an EMBL/GenBank/DDBJ whole genome shotgun (WGS) entry which is preliminary data.</text>
</comment>
<keyword evidence="3" id="KW-0560">Oxidoreductase</keyword>
<evidence type="ECO:0000256" key="3">
    <source>
        <dbReference type="ARBA" id="ARBA00023002"/>
    </source>
</evidence>
<dbReference type="InterPro" id="IPR024719">
    <property type="entry name" value="HpaB/PvcC/4-BUDH_C"/>
</dbReference>
<gene>
    <name evidence="6" type="ORF">ACFOD6_18145</name>
</gene>
<dbReference type="PIRSF" id="PIRSF000331">
    <property type="entry name" value="HpaA_HpaB"/>
    <property type="match status" value="1"/>
</dbReference>
<evidence type="ECO:0000256" key="2">
    <source>
        <dbReference type="ARBA" id="ARBA00022827"/>
    </source>
</evidence>
<dbReference type="EMBL" id="JBHRSM010000043">
    <property type="protein sequence ID" value="MFC3087967.1"/>
    <property type="molecule type" value="Genomic_DNA"/>
</dbReference>
<dbReference type="InterPro" id="IPR024677">
    <property type="entry name" value="HpaB/PvcC"/>
</dbReference>
<evidence type="ECO:0000256" key="1">
    <source>
        <dbReference type="ARBA" id="ARBA00022630"/>
    </source>
</evidence>
<dbReference type="RefSeq" id="WP_197647715.1">
    <property type="nucleotide sequence ID" value="NZ_JAEACP010000038.1"/>
</dbReference>
<name>A0ABV7DXW1_9RHOB</name>
<evidence type="ECO:0000313" key="7">
    <source>
        <dbReference type="Proteomes" id="UP001595445"/>
    </source>
</evidence>
<keyword evidence="7" id="KW-1185">Reference proteome</keyword>
<dbReference type="Pfam" id="PF11794">
    <property type="entry name" value="HpaB_N"/>
    <property type="match status" value="1"/>
</dbReference>
<dbReference type="Gene3D" id="2.40.110.10">
    <property type="entry name" value="Butyryl-CoA Dehydrogenase, subunit A, domain 2"/>
    <property type="match status" value="1"/>
</dbReference>
<dbReference type="InterPro" id="IPR036250">
    <property type="entry name" value="AcylCo_DH-like_C"/>
</dbReference>
<sequence length="516" mass="57657">MPQTGTQQTGTPLPPTGEDYLESLRDGREVWIYGERVKDVTTHPAFRNSTRALARLYQAMHEDGRKDRLLVPTDTGSGGLTHAFFRTPRSRADLRLGREAVRCWQELVFGWMGRTPDYKAALITGIGADPDYFGQFAPNIRNWYRRAQEGVLHMAHAIVNPPVDRSRPFDEVNDVFVHVEKETDAGLIISGAKVVATGAPQTQYVFVGHSGGPASRKEFALSFIAPISAPGTRLICRQSYEYSAAASGSPWDYPLSSRFDENDSILIFDRTLIPWENVIIYDVEKLNAHYTDIHWDGQALLQSITRMEVKMTFLAGALSKALDITGAAKFRGVEAALGEVVNWRNLVRGLRDGMIENAAPGFGGMMTPCHRTAKAYTAIAPQLYSRIRQICETVVASGLIYLNSHTSDLKNPEMRPWLEKYLRGSNGLGVDDRSKVMKLLWDAIGTEFGGRHELYEWNYFGSPELNNLESLAVSRQTGELEEMRHLVETCMSEYDVNGWTVDDFIGPGDVSTLPRT</sequence>
<feature type="domain" description="HpaB/PvcC/4-BUDH C-terminal" evidence="4">
    <location>
        <begin position="301"/>
        <end position="486"/>
    </location>
</feature>
<dbReference type="InterPro" id="IPR024674">
    <property type="entry name" value="HpaB/PvcC/4-BUDH_N"/>
</dbReference>
<dbReference type="InterPro" id="IPR004925">
    <property type="entry name" value="HpaB/PvcC/4-BUDH"/>
</dbReference>
<dbReference type="Proteomes" id="UP001595445">
    <property type="component" value="Unassembled WGS sequence"/>
</dbReference>
<dbReference type="PANTHER" id="PTHR36117:SF3">
    <property type="entry name" value="4-HYDROXYPHENYLACETATE 3-MONOOXYGENASE-RELATED"/>
    <property type="match status" value="1"/>
</dbReference>
<dbReference type="PANTHER" id="PTHR36117">
    <property type="entry name" value="4-HYDROXYPHENYLACETATE 3-MONOOXYGENASE-RELATED"/>
    <property type="match status" value="1"/>
</dbReference>
<keyword evidence="1" id="KW-0285">Flavoprotein</keyword>
<dbReference type="SUPFAM" id="SSF47203">
    <property type="entry name" value="Acyl-CoA dehydrogenase C-terminal domain-like"/>
    <property type="match status" value="1"/>
</dbReference>
<dbReference type="Pfam" id="PF03241">
    <property type="entry name" value="HpaB"/>
    <property type="match status" value="1"/>
</dbReference>
<dbReference type="InterPro" id="IPR046373">
    <property type="entry name" value="Acyl-CoA_Oxase/DH_mid-dom_sf"/>
</dbReference>
<dbReference type="SUPFAM" id="SSF56645">
    <property type="entry name" value="Acyl-CoA dehydrogenase NM domain-like"/>
    <property type="match status" value="1"/>
</dbReference>
<organism evidence="6 7">
    <name type="scientific">Tabrizicola soli</name>
    <dbReference type="NCBI Taxonomy" id="2185115"/>
    <lineage>
        <taxon>Bacteria</taxon>
        <taxon>Pseudomonadati</taxon>
        <taxon>Pseudomonadota</taxon>
        <taxon>Alphaproteobacteria</taxon>
        <taxon>Rhodobacterales</taxon>
        <taxon>Paracoccaceae</taxon>
        <taxon>Tabrizicola</taxon>
    </lineage>
</organism>
<keyword evidence="2" id="KW-0274">FAD</keyword>
<evidence type="ECO:0000259" key="5">
    <source>
        <dbReference type="Pfam" id="PF11794"/>
    </source>
</evidence>
<evidence type="ECO:0000259" key="4">
    <source>
        <dbReference type="Pfam" id="PF03241"/>
    </source>
</evidence>
<feature type="domain" description="HpaB/PvcC/4-BUDH N-terminal" evidence="5">
    <location>
        <begin position="16"/>
        <end position="279"/>
    </location>
</feature>
<protein>
    <submittedName>
        <fullName evidence="6">4-hydroxyphenylacetate 3-hydroxylase N-terminal domain-containing protein</fullName>
    </submittedName>
</protein>
<dbReference type="PIRSF" id="PIRSF500125">
    <property type="entry name" value="4_HPA_large"/>
    <property type="match status" value="1"/>
</dbReference>
<dbReference type="Gene3D" id="1.10.3140.10">
    <property type="entry name" value="4-hydroxybutyryl-coa dehydratase, domain 1"/>
    <property type="match status" value="1"/>
</dbReference>
<accession>A0ABV7DXW1</accession>
<proteinExistence type="predicted"/>
<dbReference type="InterPro" id="IPR009100">
    <property type="entry name" value="AcylCoA_DH/oxidase_NM_dom_sf"/>
</dbReference>